<feature type="compositionally biased region" description="Basic and acidic residues" evidence="1">
    <location>
        <begin position="81"/>
        <end position="106"/>
    </location>
</feature>
<feature type="compositionally biased region" description="Basic and acidic residues" evidence="1">
    <location>
        <begin position="149"/>
        <end position="161"/>
    </location>
</feature>
<dbReference type="EMBL" id="RAWI01000357">
    <property type="protein sequence ID" value="RKH95137.1"/>
    <property type="molecule type" value="Genomic_DNA"/>
</dbReference>
<evidence type="ECO:0000313" key="3">
    <source>
        <dbReference type="Proteomes" id="UP000278907"/>
    </source>
</evidence>
<gene>
    <name evidence="2" type="ORF">D7Y13_32375</name>
</gene>
<feature type="compositionally biased region" description="Polar residues" evidence="1">
    <location>
        <begin position="1"/>
        <end position="11"/>
    </location>
</feature>
<name>A0ABX9Q972_9BACT</name>
<feature type="compositionally biased region" description="Basic and acidic residues" evidence="1">
    <location>
        <begin position="60"/>
        <end position="74"/>
    </location>
</feature>
<feature type="region of interest" description="Disordered" evidence="1">
    <location>
        <begin position="1"/>
        <end position="161"/>
    </location>
</feature>
<evidence type="ECO:0000313" key="2">
    <source>
        <dbReference type="EMBL" id="RKH95137.1"/>
    </source>
</evidence>
<evidence type="ECO:0000256" key="1">
    <source>
        <dbReference type="SAM" id="MobiDB-lite"/>
    </source>
</evidence>
<proteinExistence type="predicted"/>
<sequence length="161" mass="17731">MLDTGTVTNLSRTEESIMADNDKRQTPPQPAEDFYGRPTGAPRDDSAAPREGQGSTSSSPRDEEADRKAHPRPDTDDDDRPELTEADEKGVRPREAGDADDRDLTPRDASGMHPYDPRERAPGASLDDMPDGDGPRSDAGTNPLSDVYRYGHPDRMPDRER</sequence>
<keyword evidence="3" id="KW-1185">Reference proteome</keyword>
<organism evidence="2 3">
    <name type="scientific">Corallococcus praedator</name>
    <dbReference type="NCBI Taxonomy" id="2316724"/>
    <lineage>
        <taxon>Bacteria</taxon>
        <taxon>Pseudomonadati</taxon>
        <taxon>Myxococcota</taxon>
        <taxon>Myxococcia</taxon>
        <taxon>Myxococcales</taxon>
        <taxon>Cystobacterineae</taxon>
        <taxon>Myxococcaceae</taxon>
        <taxon>Corallococcus</taxon>
    </lineage>
</organism>
<comment type="caution">
    <text evidence="2">The sequence shown here is derived from an EMBL/GenBank/DDBJ whole genome shotgun (WGS) entry which is preliminary data.</text>
</comment>
<protein>
    <submittedName>
        <fullName evidence="2">Uncharacterized protein</fullName>
    </submittedName>
</protein>
<reference evidence="2 3" key="1">
    <citation type="submission" date="2018-09" db="EMBL/GenBank/DDBJ databases">
        <authorList>
            <person name="Livingstone P.G."/>
            <person name="Whitworth D.E."/>
        </authorList>
    </citation>
    <scope>NUCLEOTIDE SEQUENCE [LARGE SCALE GENOMIC DNA]</scope>
    <source>
        <strain evidence="2 3">CA031B</strain>
    </source>
</reference>
<feature type="compositionally biased region" description="Basic and acidic residues" evidence="1">
    <location>
        <begin position="12"/>
        <end position="25"/>
    </location>
</feature>
<dbReference type="Proteomes" id="UP000278907">
    <property type="component" value="Unassembled WGS sequence"/>
</dbReference>
<accession>A0ABX9Q972</accession>